<dbReference type="InterPro" id="IPR006153">
    <property type="entry name" value="Cation/H_exchanger_TM"/>
</dbReference>
<proteinExistence type="predicted"/>
<dbReference type="Pfam" id="PF00999">
    <property type="entry name" value="Na_H_Exchanger"/>
    <property type="match status" value="1"/>
</dbReference>
<feature type="transmembrane region" description="Helical" evidence="9">
    <location>
        <begin position="180"/>
        <end position="206"/>
    </location>
</feature>
<feature type="transmembrane region" description="Helical" evidence="9">
    <location>
        <begin position="148"/>
        <end position="168"/>
    </location>
</feature>
<reference evidence="11" key="1">
    <citation type="submission" date="2023-06" db="EMBL/GenBank/DDBJ databases">
        <title>Genomic of Parafulvivirga corallium.</title>
        <authorList>
            <person name="Wang G."/>
        </authorList>
    </citation>
    <scope>NUCLEOTIDE SEQUENCE</scope>
    <source>
        <strain evidence="11">BMA10</strain>
    </source>
</reference>
<feature type="transmembrane region" description="Helical" evidence="9">
    <location>
        <begin position="115"/>
        <end position="136"/>
    </location>
</feature>
<dbReference type="PANTHER" id="PTHR32507">
    <property type="entry name" value="NA(+)/H(+) ANTIPORTER 1"/>
    <property type="match status" value="1"/>
</dbReference>
<keyword evidence="8 9" id="KW-0472">Membrane</keyword>
<dbReference type="EMBL" id="JAUJEA010000016">
    <property type="protein sequence ID" value="MDN5205280.1"/>
    <property type="molecule type" value="Genomic_DNA"/>
</dbReference>
<dbReference type="Proteomes" id="UP001172082">
    <property type="component" value="Unassembled WGS sequence"/>
</dbReference>
<dbReference type="Gene3D" id="1.20.1530.20">
    <property type="match status" value="1"/>
</dbReference>
<accession>A0ABT8KWY8</accession>
<keyword evidence="3" id="KW-0050">Antiport</keyword>
<feature type="transmembrane region" description="Helical" evidence="9">
    <location>
        <begin position="29"/>
        <end position="48"/>
    </location>
</feature>
<feature type="transmembrane region" description="Helical" evidence="9">
    <location>
        <begin position="55"/>
        <end position="74"/>
    </location>
</feature>
<evidence type="ECO:0000256" key="6">
    <source>
        <dbReference type="ARBA" id="ARBA00022989"/>
    </source>
</evidence>
<feature type="transmembrane region" description="Helical" evidence="9">
    <location>
        <begin position="86"/>
        <end position="108"/>
    </location>
</feature>
<sequence length="418" mass="46427">MNNHWLVICISLIIILSYGFNHIAKKTSIPSVLLLIITGYIISLFYPLELNDIKPVLEIIGTIGLIMIVLEAALDLKLSKETLPLVIKSFLIALFLLAGTSTLIAMVIRFFYDTAIVNAFAYAIPLSIMSSAIIIPSVTTLSEHKKEFLIYEAAFSDILGIMAFYFLLDSIKMDGAGQITMNIALNVTLTIVIAVVIGYAVILFIQRITADVKLFLPIALLLLLYSAGKLMHLSSLIFILAFGLMINNKHIFFKGRLKKFIDNNNFNELLGELKLLTLESSFLVRTFFFIIFGMSISLSGINGTAIAITLFALAAIYGLRFITFSVAAKKEIEPAFFIAPRGLITVLLFFVIPAELAIQGFHSSILLLAIIVSSLVMMYGLIRHKRAMNRELAMDELQNSKMDEIGDDDKEELPISHE</sequence>
<comment type="caution">
    <text evidence="11">The sequence shown here is derived from an EMBL/GenBank/DDBJ whole genome shotgun (WGS) entry which is preliminary data.</text>
</comment>
<evidence type="ECO:0000256" key="3">
    <source>
        <dbReference type="ARBA" id="ARBA00022449"/>
    </source>
</evidence>
<gene>
    <name evidence="11" type="ORF">QQ008_28105</name>
</gene>
<dbReference type="PANTHER" id="PTHR32507:SF0">
    <property type="entry name" value="NA(+)_H(+) ANTIPORTER 2-RELATED"/>
    <property type="match status" value="1"/>
</dbReference>
<evidence type="ECO:0000256" key="2">
    <source>
        <dbReference type="ARBA" id="ARBA00022448"/>
    </source>
</evidence>
<keyword evidence="6 9" id="KW-1133">Transmembrane helix</keyword>
<feature type="transmembrane region" description="Helical" evidence="9">
    <location>
        <begin position="307"/>
        <end position="328"/>
    </location>
</feature>
<feature type="transmembrane region" description="Helical" evidence="9">
    <location>
        <begin position="282"/>
        <end position="301"/>
    </location>
</feature>
<keyword evidence="5 9" id="KW-0812">Transmembrane</keyword>
<evidence type="ECO:0000256" key="8">
    <source>
        <dbReference type="ARBA" id="ARBA00023136"/>
    </source>
</evidence>
<evidence type="ECO:0000256" key="9">
    <source>
        <dbReference type="SAM" id="Phobius"/>
    </source>
</evidence>
<evidence type="ECO:0000256" key="1">
    <source>
        <dbReference type="ARBA" id="ARBA00004651"/>
    </source>
</evidence>
<keyword evidence="12" id="KW-1185">Reference proteome</keyword>
<protein>
    <submittedName>
        <fullName evidence="11">Cation:proton antiporter</fullName>
    </submittedName>
</protein>
<keyword evidence="7" id="KW-0406">Ion transport</keyword>
<comment type="subcellular location">
    <subcellularLocation>
        <location evidence="1">Cell membrane</location>
        <topology evidence="1">Multi-pass membrane protein</topology>
    </subcellularLocation>
</comment>
<name>A0ABT8KWY8_9BACT</name>
<evidence type="ECO:0000313" key="11">
    <source>
        <dbReference type="EMBL" id="MDN5205280.1"/>
    </source>
</evidence>
<dbReference type="RefSeq" id="WP_346755302.1">
    <property type="nucleotide sequence ID" value="NZ_JAUJEA010000016.1"/>
</dbReference>
<keyword evidence="2" id="KW-0813">Transport</keyword>
<feature type="transmembrane region" description="Helical" evidence="9">
    <location>
        <begin position="218"/>
        <end position="246"/>
    </location>
</feature>
<evidence type="ECO:0000256" key="5">
    <source>
        <dbReference type="ARBA" id="ARBA00022692"/>
    </source>
</evidence>
<feature type="transmembrane region" description="Helical" evidence="9">
    <location>
        <begin position="335"/>
        <end position="354"/>
    </location>
</feature>
<evidence type="ECO:0000313" key="12">
    <source>
        <dbReference type="Proteomes" id="UP001172082"/>
    </source>
</evidence>
<keyword evidence="4" id="KW-1003">Cell membrane</keyword>
<dbReference type="InterPro" id="IPR038770">
    <property type="entry name" value="Na+/solute_symporter_sf"/>
</dbReference>
<feature type="transmembrane region" description="Helical" evidence="9">
    <location>
        <begin position="360"/>
        <end position="382"/>
    </location>
</feature>
<evidence type="ECO:0000256" key="7">
    <source>
        <dbReference type="ARBA" id="ARBA00023065"/>
    </source>
</evidence>
<organism evidence="11 12">
    <name type="scientific">Splendidivirga corallicola</name>
    <dbReference type="NCBI Taxonomy" id="3051826"/>
    <lineage>
        <taxon>Bacteria</taxon>
        <taxon>Pseudomonadati</taxon>
        <taxon>Bacteroidota</taxon>
        <taxon>Cytophagia</taxon>
        <taxon>Cytophagales</taxon>
        <taxon>Splendidivirgaceae</taxon>
        <taxon>Splendidivirga</taxon>
    </lineage>
</organism>
<feature type="domain" description="Cation/H+ exchanger transmembrane" evidence="10">
    <location>
        <begin position="14"/>
        <end position="376"/>
    </location>
</feature>
<evidence type="ECO:0000256" key="4">
    <source>
        <dbReference type="ARBA" id="ARBA00022475"/>
    </source>
</evidence>
<evidence type="ECO:0000259" key="10">
    <source>
        <dbReference type="Pfam" id="PF00999"/>
    </source>
</evidence>